<gene>
    <name evidence="2" type="ORF">DBV15_01256</name>
</gene>
<evidence type="ECO:0000256" key="1">
    <source>
        <dbReference type="SAM" id="MobiDB-lite"/>
    </source>
</evidence>
<keyword evidence="3" id="KW-1185">Reference proteome</keyword>
<evidence type="ECO:0000313" key="2">
    <source>
        <dbReference type="EMBL" id="TGZ49701.1"/>
    </source>
</evidence>
<name>A0A4S2KJE9_9HYME</name>
<reference evidence="2 3" key="1">
    <citation type="journal article" date="2019" name="Philos. Trans. R. Soc. Lond., B, Biol. Sci.">
        <title>Ant behaviour and brain gene expression of defending hosts depend on the ecological success of the intruding social parasite.</title>
        <authorList>
            <person name="Kaur R."/>
            <person name="Stoldt M."/>
            <person name="Jongepier E."/>
            <person name="Feldmeyer B."/>
            <person name="Menzel F."/>
            <person name="Bornberg-Bauer E."/>
            <person name="Foitzik S."/>
        </authorList>
    </citation>
    <scope>NUCLEOTIDE SEQUENCE [LARGE SCALE GENOMIC DNA]</scope>
    <source>
        <tissue evidence="2">Whole body</tissue>
    </source>
</reference>
<organism evidence="2 3">
    <name type="scientific">Temnothorax longispinosus</name>
    <dbReference type="NCBI Taxonomy" id="300112"/>
    <lineage>
        <taxon>Eukaryota</taxon>
        <taxon>Metazoa</taxon>
        <taxon>Ecdysozoa</taxon>
        <taxon>Arthropoda</taxon>
        <taxon>Hexapoda</taxon>
        <taxon>Insecta</taxon>
        <taxon>Pterygota</taxon>
        <taxon>Neoptera</taxon>
        <taxon>Endopterygota</taxon>
        <taxon>Hymenoptera</taxon>
        <taxon>Apocrita</taxon>
        <taxon>Aculeata</taxon>
        <taxon>Formicoidea</taxon>
        <taxon>Formicidae</taxon>
        <taxon>Myrmicinae</taxon>
        <taxon>Temnothorax</taxon>
    </lineage>
</organism>
<feature type="compositionally biased region" description="Polar residues" evidence="1">
    <location>
        <begin position="160"/>
        <end position="177"/>
    </location>
</feature>
<protein>
    <submittedName>
        <fullName evidence="2">Uncharacterized protein</fullName>
    </submittedName>
</protein>
<comment type="caution">
    <text evidence="2">The sequence shown here is derived from an EMBL/GenBank/DDBJ whole genome shotgun (WGS) entry which is preliminary data.</text>
</comment>
<accession>A0A4S2KJE9</accession>
<proteinExistence type="predicted"/>
<feature type="compositionally biased region" description="Basic residues" evidence="1">
    <location>
        <begin position="194"/>
        <end position="208"/>
    </location>
</feature>
<sequence>MLASGKLTLMSKKPREQCTKVAPRKPVKGCYCRFGVNETHARSSRTRHKSVSPCRHCRDELELKPNGETGDKAARLTSPISCETLRRVQKIDYAPRSQFLRNVQSKICELRAADQGDCLRACPRSSSYHRFMTSAKTRDTDKKTALPGERKRVDERRESPTSPTAPANSLASEQNGSDDVACASSKRTQVSPRKLSKSTLRKTIRSRRQIPESSEIPASKSPVRGKRAAQLRKQDCPCCCRSELERKTAKLRGDKRAERRDLPEYCERRERCLRHDDSPEVEDSMDEEMENLRRYREQNYFETHGSSNTLTSSRSSGSLQQYLLNERLFPEPIGRIHKQDLVVTVPPCATTQRKRVHYFPRYVVRQEKNACNTSYRRKRCQSCPLTGHAVDLGILKARPPLNSLALKYQKRAL</sequence>
<dbReference type="Proteomes" id="UP000310200">
    <property type="component" value="Unassembled WGS sequence"/>
</dbReference>
<feature type="region of interest" description="Disordered" evidence="1">
    <location>
        <begin position="132"/>
        <end position="227"/>
    </location>
</feature>
<dbReference type="STRING" id="300112.A0A4S2KJE9"/>
<dbReference type="EMBL" id="QBLH01002107">
    <property type="protein sequence ID" value="TGZ49701.1"/>
    <property type="molecule type" value="Genomic_DNA"/>
</dbReference>
<evidence type="ECO:0000313" key="3">
    <source>
        <dbReference type="Proteomes" id="UP000310200"/>
    </source>
</evidence>
<dbReference type="AlphaFoldDB" id="A0A4S2KJE9"/>
<feature type="compositionally biased region" description="Basic and acidic residues" evidence="1">
    <location>
        <begin position="136"/>
        <end position="159"/>
    </location>
</feature>